<comment type="caution">
    <text evidence="1">The sequence shown here is derived from an EMBL/GenBank/DDBJ whole genome shotgun (WGS) entry which is preliminary data.</text>
</comment>
<evidence type="ECO:0000313" key="1">
    <source>
        <dbReference type="EMBL" id="MCQ4841857.1"/>
    </source>
</evidence>
<organism evidence="1 2">
    <name type="scientific">Neglectibacter timonensis</name>
    <dbReference type="NCBI Taxonomy" id="1776382"/>
    <lineage>
        <taxon>Bacteria</taxon>
        <taxon>Bacillati</taxon>
        <taxon>Bacillota</taxon>
        <taxon>Clostridia</taxon>
        <taxon>Eubacteriales</taxon>
        <taxon>Oscillospiraceae</taxon>
        <taxon>Neglectibacter</taxon>
    </lineage>
</organism>
<name>A0ABT1S4J6_9FIRM</name>
<dbReference type="Proteomes" id="UP001524473">
    <property type="component" value="Unassembled WGS sequence"/>
</dbReference>
<protein>
    <submittedName>
        <fullName evidence="1">Uncharacterized protein</fullName>
    </submittedName>
</protein>
<proteinExistence type="predicted"/>
<dbReference type="EMBL" id="JANFZH010000100">
    <property type="protein sequence ID" value="MCQ4841857.1"/>
    <property type="molecule type" value="Genomic_DNA"/>
</dbReference>
<evidence type="ECO:0000313" key="2">
    <source>
        <dbReference type="Proteomes" id="UP001524473"/>
    </source>
</evidence>
<accession>A0ABT1S4J6</accession>
<sequence>VACGFLGNCDFNNALVLAYENIRDILDGKSPEDATAYEYGVAASCQKYVDAIDAGQLPDKTDWTNYYGRMIGTRLAAEVPYNKISPVFYSSTDTMKLRWGSLQKMESEMLLRIVMNEDPIDSFDSFVEEWYASGGDTITEEVSAEVAK</sequence>
<dbReference type="SUPFAM" id="SSF53850">
    <property type="entry name" value="Periplasmic binding protein-like II"/>
    <property type="match status" value="1"/>
</dbReference>
<reference evidence="1 2" key="1">
    <citation type="submission" date="2022-06" db="EMBL/GenBank/DDBJ databases">
        <title>Isolation of gut microbiota from human fecal samples.</title>
        <authorList>
            <person name="Pamer E.G."/>
            <person name="Barat B."/>
            <person name="Waligurski E."/>
            <person name="Medina S."/>
            <person name="Paddock L."/>
            <person name="Mostad J."/>
        </authorList>
    </citation>
    <scope>NUCLEOTIDE SEQUENCE [LARGE SCALE GENOMIC DNA]</scope>
    <source>
        <strain evidence="1 2">DFI.9.73</strain>
    </source>
</reference>
<keyword evidence="2" id="KW-1185">Reference proteome</keyword>
<gene>
    <name evidence="1" type="ORF">NE695_18315</name>
</gene>
<feature type="non-terminal residue" evidence="1">
    <location>
        <position position="1"/>
    </location>
</feature>